<dbReference type="InterPro" id="IPR009057">
    <property type="entry name" value="Homeodomain-like_sf"/>
</dbReference>
<sequence>MKRDGRSLAHNILEEMRMLALARMNDGEHPDAVSASFGMHRSWAYKLRAKARGRGRGVRALRSTGATGRPRKLTAAQEQKVLRWINGKNPMQYGFDFGLWTRNLVRELVQREFGITLSLASIGTMLSRLDLTPQKPLQRAYQRDPEAIERWQRDTYPSIARRAREQKADIFFWDESGFRADSVDGKTWAPRGETPVVERPGQRQSMSAASAVNSKGAFWFATYEGGLNGELFVALLKKLMFNRKRPVHLIVDGLPAHKKAVVKDYVAGTNGKLTLHFLPGYAPDLNPDELVWSHVKRTGIARSPLRKGEKLGPKVHEQLAQVQQNPELVRSFFKHPSVAYISDL</sequence>
<gene>
    <name evidence="3" type="ORF">SAMN05421548_1533</name>
</gene>
<dbReference type="GO" id="GO:0003676">
    <property type="term" value="F:nucleic acid binding"/>
    <property type="evidence" value="ECO:0007669"/>
    <property type="project" value="InterPro"/>
</dbReference>
<evidence type="ECO:0000259" key="1">
    <source>
        <dbReference type="Pfam" id="PF13358"/>
    </source>
</evidence>
<feature type="domain" description="Tc1-like transposase DDE" evidence="1">
    <location>
        <begin position="170"/>
        <end position="309"/>
    </location>
</feature>
<feature type="domain" description="Winged helix-turn helix" evidence="2">
    <location>
        <begin position="96"/>
        <end position="154"/>
    </location>
</feature>
<evidence type="ECO:0000259" key="2">
    <source>
        <dbReference type="Pfam" id="PF13592"/>
    </source>
</evidence>
<dbReference type="EMBL" id="FMYQ01000053">
    <property type="protein sequence ID" value="SDE46828.1"/>
    <property type="molecule type" value="Genomic_DNA"/>
</dbReference>
<keyword evidence="4" id="KW-1185">Reference proteome</keyword>
<dbReference type="Proteomes" id="UP000198908">
    <property type="component" value="Unassembled WGS sequence"/>
</dbReference>
<dbReference type="PANTHER" id="PTHR46564:SF1">
    <property type="entry name" value="TRANSPOSASE"/>
    <property type="match status" value="1"/>
</dbReference>
<organism evidence="3 4">
    <name type="scientific">Paraburkholderia lycopersici</name>
    <dbReference type="NCBI Taxonomy" id="416944"/>
    <lineage>
        <taxon>Bacteria</taxon>
        <taxon>Pseudomonadati</taxon>
        <taxon>Pseudomonadota</taxon>
        <taxon>Betaproteobacteria</taxon>
        <taxon>Burkholderiales</taxon>
        <taxon>Burkholderiaceae</taxon>
        <taxon>Paraburkholderia</taxon>
    </lineage>
</organism>
<reference evidence="4" key="1">
    <citation type="submission" date="2016-09" db="EMBL/GenBank/DDBJ databases">
        <authorList>
            <person name="Varghese N."/>
            <person name="Submissions S."/>
        </authorList>
    </citation>
    <scope>NUCLEOTIDE SEQUENCE [LARGE SCALE GENOMIC DNA]</scope>
    <source>
        <strain evidence="4">TNe-862</strain>
    </source>
</reference>
<dbReference type="InterPro" id="IPR038717">
    <property type="entry name" value="Tc1-like_DDE_dom"/>
</dbReference>
<name>A0A1G7D5E1_9BURK</name>
<dbReference type="STRING" id="416944.SAMN05421548_1533"/>
<dbReference type="InterPro" id="IPR025959">
    <property type="entry name" value="Winged_HTH_dom"/>
</dbReference>
<proteinExistence type="predicted"/>
<accession>A0A1G7D5E1</accession>
<dbReference type="AlphaFoldDB" id="A0A1G7D5E1"/>
<dbReference type="RefSeq" id="WP_176929264.1">
    <property type="nucleotide sequence ID" value="NZ_FMYQ01000053.1"/>
</dbReference>
<dbReference type="Pfam" id="PF13592">
    <property type="entry name" value="HTH_33"/>
    <property type="match status" value="1"/>
</dbReference>
<dbReference type="InterPro" id="IPR036397">
    <property type="entry name" value="RNaseH_sf"/>
</dbReference>
<evidence type="ECO:0000313" key="3">
    <source>
        <dbReference type="EMBL" id="SDE46828.1"/>
    </source>
</evidence>
<dbReference type="InterPro" id="IPR047655">
    <property type="entry name" value="Transpos_IS630-like"/>
</dbReference>
<dbReference type="Gene3D" id="3.30.420.10">
    <property type="entry name" value="Ribonuclease H-like superfamily/Ribonuclease H"/>
    <property type="match status" value="1"/>
</dbReference>
<dbReference type="NCBIfam" id="NF033545">
    <property type="entry name" value="transpos_IS630"/>
    <property type="match status" value="1"/>
</dbReference>
<dbReference type="Pfam" id="PF13358">
    <property type="entry name" value="DDE_3"/>
    <property type="match status" value="1"/>
</dbReference>
<dbReference type="SUPFAM" id="SSF46689">
    <property type="entry name" value="Homeodomain-like"/>
    <property type="match status" value="1"/>
</dbReference>
<protein>
    <submittedName>
        <fullName evidence="3">Transposase</fullName>
    </submittedName>
</protein>
<dbReference type="PANTHER" id="PTHR46564">
    <property type="entry name" value="TRANSPOSASE"/>
    <property type="match status" value="1"/>
</dbReference>
<evidence type="ECO:0000313" key="4">
    <source>
        <dbReference type="Proteomes" id="UP000198908"/>
    </source>
</evidence>